<feature type="region of interest" description="Disordered" evidence="2">
    <location>
        <begin position="303"/>
        <end position="330"/>
    </location>
</feature>
<keyword evidence="1" id="KW-0479">Metal-binding</keyword>
<evidence type="ECO:0000256" key="1">
    <source>
        <dbReference type="PROSITE-ProRule" id="PRU00047"/>
    </source>
</evidence>
<dbReference type="PANTHER" id="PTHR15503:SF22">
    <property type="entry name" value="TRANSPOSON TY3-I GAG POLYPROTEIN"/>
    <property type="match status" value="1"/>
</dbReference>
<feature type="region of interest" description="Disordered" evidence="2">
    <location>
        <begin position="1294"/>
        <end position="1344"/>
    </location>
</feature>
<comment type="caution">
    <text evidence="4">The sequence shown here is derived from an EMBL/GenBank/DDBJ whole genome shotgun (WGS) entry which is preliminary data.</text>
</comment>
<dbReference type="Gene3D" id="4.10.60.10">
    <property type="entry name" value="Zinc finger, CCHC-type"/>
    <property type="match status" value="1"/>
</dbReference>
<dbReference type="Proteomes" id="UP000435112">
    <property type="component" value="Unassembled WGS sequence"/>
</dbReference>
<feature type="compositionally biased region" description="Basic and acidic residues" evidence="2">
    <location>
        <begin position="814"/>
        <end position="828"/>
    </location>
</feature>
<organism evidence="4 5">
    <name type="scientific">Phytophthora rubi</name>
    <dbReference type="NCBI Taxonomy" id="129364"/>
    <lineage>
        <taxon>Eukaryota</taxon>
        <taxon>Sar</taxon>
        <taxon>Stramenopiles</taxon>
        <taxon>Oomycota</taxon>
        <taxon>Peronosporomycetes</taxon>
        <taxon>Peronosporales</taxon>
        <taxon>Peronosporaceae</taxon>
        <taxon>Phytophthora</taxon>
    </lineage>
</organism>
<dbReference type="PROSITE" id="PS50158">
    <property type="entry name" value="ZF_CCHC"/>
    <property type="match status" value="1"/>
</dbReference>
<gene>
    <name evidence="4" type="ORF">PR002_g6909</name>
</gene>
<evidence type="ECO:0000313" key="4">
    <source>
        <dbReference type="EMBL" id="KAE9036795.1"/>
    </source>
</evidence>
<dbReference type="SUPFAM" id="SSF56672">
    <property type="entry name" value="DNA/RNA polymerases"/>
    <property type="match status" value="1"/>
</dbReference>
<feature type="compositionally biased region" description="Basic and acidic residues" evidence="2">
    <location>
        <begin position="549"/>
        <end position="594"/>
    </location>
</feature>
<dbReference type="EMBL" id="QXFU01000319">
    <property type="protein sequence ID" value="KAE9036795.1"/>
    <property type="molecule type" value="Genomic_DNA"/>
</dbReference>
<dbReference type="SUPFAM" id="SSF50630">
    <property type="entry name" value="Acid proteases"/>
    <property type="match status" value="1"/>
</dbReference>
<reference evidence="4 5" key="1">
    <citation type="submission" date="2018-09" db="EMBL/GenBank/DDBJ databases">
        <title>Genomic investigation of the strawberry pathogen Phytophthora fragariae indicates pathogenicity is determined by transcriptional variation in three key races.</title>
        <authorList>
            <person name="Adams T.M."/>
            <person name="Armitage A.D."/>
            <person name="Sobczyk M.K."/>
            <person name="Bates H.J."/>
            <person name="Dunwell J.M."/>
            <person name="Nellist C.F."/>
            <person name="Harrison R.J."/>
        </authorList>
    </citation>
    <scope>NUCLEOTIDE SEQUENCE [LARGE SCALE GENOMIC DNA]</scope>
    <source>
        <strain evidence="4 5">SCRP324</strain>
    </source>
</reference>
<feature type="domain" description="CCHC-type" evidence="3">
    <location>
        <begin position="357"/>
        <end position="372"/>
    </location>
</feature>
<dbReference type="SUPFAM" id="SSF57756">
    <property type="entry name" value="Retrovirus zinc finger-like domains"/>
    <property type="match status" value="1"/>
</dbReference>
<keyword evidence="1" id="KW-0862">Zinc</keyword>
<feature type="region of interest" description="Disordered" evidence="2">
    <location>
        <begin position="417"/>
        <end position="594"/>
    </location>
</feature>
<dbReference type="PANTHER" id="PTHR15503">
    <property type="entry name" value="LDOC1 RELATED"/>
    <property type="match status" value="1"/>
</dbReference>
<dbReference type="InterPro" id="IPR001878">
    <property type="entry name" value="Znf_CCHC"/>
</dbReference>
<dbReference type="InterPro" id="IPR021109">
    <property type="entry name" value="Peptidase_aspartic_dom_sf"/>
</dbReference>
<dbReference type="Gene3D" id="3.30.70.270">
    <property type="match status" value="1"/>
</dbReference>
<feature type="region of interest" description="Disordered" evidence="2">
    <location>
        <begin position="237"/>
        <end position="256"/>
    </location>
</feature>
<accession>A0A6A3N011</accession>
<dbReference type="CDD" id="cd01647">
    <property type="entry name" value="RT_LTR"/>
    <property type="match status" value="1"/>
</dbReference>
<keyword evidence="1" id="KW-0863">Zinc-finger</keyword>
<feature type="compositionally biased region" description="Low complexity" evidence="2">
    <location>
        <begin position="1308"/>
        <end position="1331"/>
    </location>
</feature>
<evidence type="ECO:0000313" key="5">
    <source>
        <dbReference type="Proteomes" id="UP000435112"/>
    </source>
</evidence>
<dbReference type="GO" id="GO:0003676">
    <property type="term" value="F:nucleic acid binding"/>
    <property type="evidence" value="ECO:0007669"/>
    <property type="project" value="InterPro"/>
</dbReference>
<protein>
    <recommendedName>
        <fullName evidence="3">CCHC-type domain-containing protein</fullName>
    </recommendedName>
</protein>
<dbReference type="SMART" id="SM00343">
    <property type="entry name" value="ZnF_C2HC"/>
    <property type="match status" value="3"/>
</dbReference>
<name>A0A6A3N011_9STRA</name>
<feature type="region of interest" description="Disordered" evidence="2">
    <location>
        <begin position="887"/>
        <end position="912"/>
    </location>
</feature>
<feature type="compositionally biased region" description="Basic and acidic residues" evidence="2">
    <location>
        <begin position="428"/>
        <end position="466"/>
    </location>
</feature>
<dbReference type="Gene3D" id="3.10.10.10">
    <property type="entry name" value="HIV Type 1 Reverse Transcriptase, subunit A, domain 1"/>
    <property type="match status" value="1"/>
</dbReference>
<feature type="region of interest" description="Disordered" evidence="2">
    <location>
        <begin position="797"/>
        <end position="828"/>
    </location>
</feature>
<dbReference type="OrthoDB" id="129881at2759"/>
<dbReference type="Pfam" id="PF08284">
    <property type="entry name" value="RVP_2"/>
    <property type="match status" value="1"/>
</dbReference>
<dbReference type="GO" id="GO:0008270">
    <property type="term" value="F:zinc ion binding"/>
    <property type="evidence" value="ECO:0007669"/>
    <property type="project" value="UniProtKB-KW"/>
</dbReference>
<proteinExistence type="predicted"/>
<dbReference type="InterPro" id="IPR043128">
    <property type="entry name" value="Rev_trsase/Diguanyl_cyclase"/>
</dbReference>
<dbReference type="CDD" id="cd00303">
    <property type="entry name" value="retropepsin_like"/>
    <property type="match status" value="1"/>
</dbReference>
<evidence type="ECO:0000259" key="3">
    <source>
        <dbReference type="PROSITE" id="PS50158"/>
    </source>
</evidence>
<feature type="compositionally biased region" description="Basic and acidic residues" evidence="2">
    <location>
        <begin position="493"/>
        <end position="528"/>
    </location>
</feature>
<dbReference type="InterPro" id="IPR036875">
    <property type="entry name" value="Znf_CCHC_sf"/>
</dbReference>
<dbReference type="InterPro" id="IPR032567">
    <property type="entry name" value="RTL1-rel"/>
</dbReference>
<dbReference type="InterPro" id="IPR043502">
    <property type="entry name" value="DNA/RNA_pol_sf"/>
</dbReference>
<dbReference type="Gene3D" id="2.40.70.10">
    <property type="entry name" value="Acid Proteases"/>
    <property type="match status" value="1"/>
</dbReference>
<feature type="region of interest" description="Disordered" evidence="2">
    <location>
        <begin position="1"/>
        <end position="45"/>
    </location>
</feature>
<evidence type="ECO:0000256" key="2">
    <source>
        <dbReference type="SAM" id="MobiDB-lite"/>
    </source>
</evidence>
<sequence length="1529" mass="169188">MQSYGDSSPKVPMSYGRGPTAVPFNKQMPGQAAPFASKSPKQTVPQARVLPRVTNPGGRQGTLPNDYNLSTMVSHAVKVLPMFYSDTATVEKSRDFWELFEDHTDGFPDRSRLLVLHQKIKGREAERWWNNSRIKSFRTLKVRFHNQFLSRTADELWERLETTKRERGESVEEWGDRVSDLCESLDYPNPLMRYQLFRRGLRNKRMLATLDASPASDIPEACEWLIFKDMHRPIEEDDEFSEGEPAKKGKSTTAGSASVEALTLQLKNFMEQQQQWQQQLAQRQWQPPRSPRNRTPVVAAAQDTAPTHDNLGQTGGQPFRGIRLGDDSRTQDGAPVCGRCNFKGHGRATCKRATMSCRRCGVLGHIAVECERPPDSAPRITQTGSGRQPYGVCYFCREPGHSVATCPALAALREMIPSNMGNGGTAKDGSKVEREEERQRGRRVNDRKKTEREAESDVRGSRQEEERTVEEDLDIKGPSTRKWIMNHMRKEKRGAEGSAKETEQGTVEEKAVKKSEVASETVATRDQDVPTAVNSLRGEDAGGRNGPEPAKEDSSATAEAEKPVARAKKRADEVGWEAPERTLPRGILKKKESYPRWRTEELSLRDRSEGVELGETVFANWGDSEVAEGLDAELGAAAEGPVVPTAITAEPESLGEMTELSDAAGRPRYDRLFSDEELDFLEGNSGGMVPADSAVLPEPEEYDKELEDRLYPLDEVELKKRVKKNAEAVKEPSLADMAKLLGIPLETLERTREASPAGNSSPEFWEKWYNDTLESSAEAKRANRDFKSPVSSCVATNREAAEPASEGVGICPRGESKREGKDQNGSPDKDVVCANLALPLCPEDAYASDEVAPGTARVDAVGVNPKEVRAVARQAVYNLLTATRDKSASKVEPLDTPPDGPEPGEIAPCDSETPPLDWEQLRWHAYCIAEVLGLGDYFWGPVAVWVEGYFEENASRIWSRLRERLKPHFSSTRARRREPRSVCFDFTTMSNPHAEALAEAVSLPEREEAAANYVRVICPERPPPERDRRPGLVEVATVNLPDGFGVRVDEEEGPDWESSSHGVVEGGRRVVCAVGNYEALSSGYIDCLPSQVLANTGATLSLVDFKVLKRLGRSREEFRPYEGQVRSSSGHHLRIRGWVSLPLKLGSVEVTHDLLVADKLHVDAILGVDVLGAFGAVIDVAEKTLTIKSTKEVLPLGVMVVHESFMTKMAASIRLPPRGQALVMTTVVGDAPEKATVLVEGSLGLPPTLRVARTVCTVADGQVIVEVCNASTEEFWIRKGTVVASSSVIPESAFGFEEPPAKRPSPGTPKTSGRTPTTTATATSSSAVARPDATSPKADPSAPMDQEVELGADFSESRLSIEQKSLFRSELSRFRDMFVESSKKPGRTDLLKFRVDTGDSLPIKQQPYRVSFAEGEIMEAEIQQYLELGFVRESNSPWASPVLMIRKPDGGIRFCIDYRKLNAVTVKDCYPMPLIDDILDVLSGSKLFFYDGHGFRVLERTHARRQHSQDCLHLQVWSVRVASDALWTL</sequence>